<accession>A0A8S1ZZ89</accession>
<evidence type="ECO:0000256" key="1">
    <source>
        <dbReference type="SAM" id="MobiDB-lite"/>
    </source>
</evidence>
<feature type="region of interest" description="Disordered" evidence="1">
    <location>
        <begin position="165"/>
        <end position="237"/>
    </location>
</feature>
<sequence>MTRPAALPSRLEVGTLSGEGQGSLPVKEVIQNTEEVQGFVSNRSVEVGTESQKVEDVVGLSQEVSSIKKIMGPSGPETGMSATEKGTDLIRGEKGDSEEKEKEEGWITPKSGRSPGVKTEELKYGEVSILSNPYSVLEVDDEMEREKQVEETIMVKEVTKVGDVNMENTLDLDTKEDKTADLAEKSETVVKDPDSRAELILRPRGSKTAHKKKPNLSTQSVREPPRDQNRKVTHKKN</sequence>
<feature type="compositionally biased region" description="Basic and acidic residues" evidence="1">
    <location>
        <begin position="172"/>
        <end position="201"/>
    </location>
</feature>
<gene>
    <name evidence="2" type="ORF">AARE701A_LOCUS8850</name>
</gene>
<dbReference type="Proteomes" id="UP000682877">
    <property type="component" value="Chromosome 3"/>
</dbReference>
<organism evidence="2 3">
    <name type="scientific">Arabidopsis arenosa</name>
    <name type="common">Sand rock-cress</name>
    <name type="synonym">Cardaminopsis arenosa</name>
    <dbReference type="NCBI Taxonomy" id="38785"/>
    <lineage>
        <taxon>Eukaryota</taxon>
        <taxon>Viridiplantae</taxon>
        <taxon>Streptophyta</taxon>
        <taxon>Embryophyta</taxon>
        <taxon>Tracheophyta</taxon>
        <taxon>Spermatophyta</taxon>
        <taxon>Magnoliopsida</taxon>
        <taxon>eudicotyledons</taxon>
        <taxon>Gunneridae</taxon>
        <taxon>Pentapetalae</taxon>
        <taxon>rosids</taxon>
        <taxon>malvids</taxon>
        <taxon>Brassicales</taxon>
        <taxon>Brassicaceae</taxon>
        <taxon>Camelineae</taxon>
        <taxon>Arabidopsis</taxon>
    </lineage>
</organism>
<feature type="compositionally biased region" description="Basic residues" evidence="1">
    <location>
        <begin position="204"/>
        <end position="214"/>
    </location>
</feature>
<dbReference type="EMBL" id="LR999453">
    <property type="protein sequence ID" value="CAE5987631.1"/>
    <property type="molecule type" value="Genomic_DNA"/>
</dbReference>
<protein>
    <submittedName>
        <fullName evidence="2">Uncharacterized protein</fullName>
    </submittedName>
</protein>
<evidence type="ECO:0000313" key="3">
    <source>
        <dbReference type="Proteomes" id="UP000682877"/>
    </source>
</evidence>
<proteinExistence type="predicted"/>
<name>A0A8S1ZZ89_ARAAE</name>
<keyword evidence="3" id="KW-1185">Reference proteome</keyword>
<feature type="region of interest" description="Disordered" evidence="1">
    <location>
        <begin position="1"/>
        <end position="24"/>
    </location>
</feature>
<feature type="region of interest" description="Disordered" evidence="1">
    <location>
        <begin position="68"/>
        <end position="117"/>
    </location>
</feature>
<evidence type="ECO:0000313" key="2">
    <source>
        <dbReference type="EMBL" id="CAE5987631.1"/>
    </source>
</evidence>
<reference evidence="2" key="1">
    <citation type="submission" date="2021-01" db="EMBL/GenBank/DDBJ databases">
        <authorList>
            <person name="Bezrukov I."/>
        </authorList>
    </citation>
    <scope>NUCLEOTIDE SEQUENCE</scope>
</reference>
<dbReference type="AlphaFoldDB" id="A0A8S1ZZ89"/>
<feature type="compositionally biased region" description="Basic and acidic residues" evidence="1">
    <location>
        <begin position="85"/>
        <end position="105"/>
    </location>
</feature>